<dbReference type="Pfam" id="PF11625">
    <property type="entry name" value="DUF3253"/>
    <property type="match status" value="1"/>
</dbReference>
<comment type="caution">
    <text evidence="1">The sequence shown here is derived from an EMBL/GenBank/DDBJ whole genome shotgun (WGS) entry which is preliminary data.</text>
</comment>
<organism evidence="1 2">
    <name type="scientific">Enterovirga rhinocerotis</name>
    <dbReference type="NCBI Taxonomy" id="1339210"/>
    <lineage>
        <taxon>Bacteria</taxon>
        <taxon>Pseudomonadati</taxon>
        <taxon>Pseudomonadota</taxon>
        <taxon>Alphaproteobacteria</taxon>
        <taxon>Hyphomicrobiales</taxon>
        <taxon>Methylobacteriaceae</taxon>
        <taxon>Enterovirga</taxon>
    </lineage>
</organism>
<dbReference type="SUPFAM" id="SSF46785">
    <property type="entry name" value="Winged helix' DNA-binding domain"/>
    <property type="match status" value="1"/>
</dbReference>
<dbReference type="Gene3D" id="1.10.10.10">
    <property type="entry name" value="Winged helix-like DNA-binding domain superfamily/Winged helix DNA-binding domain"/>
    <property type="match status" value="1"/>
</dbReference>
<dbReference type="EMBL" id="SNZR01000011">
    <property type="protein sequence ID" value="TDR94501.1"/>
    <property type="molecule type" value="Genomic_DNA"/>
</dbReference>
<dbReference type="AlphaFoldDB" id="A0A4R7C832"/>
<sequence length="95" mass="10532">MTDRTRRMPSEDDLERTILDLVAERGAGKTICPSEAARALAGKEPDAWGRVMPLVRRTAVRLTKEGRVAIRRKGKVVDPDDFRGVYRIGPAEAGE</sequence>
<dbReference type="InterPro" id="IPR036390">
    <property type="entry name" value="WH_DNA-bd_sf"/>
</dbReference>
<dbReference type="Proteomes" id="UP000295122">
    <property type="component" value="Unassembled WGS sequence"/>
</dbReference>
<gene>
    <name evidence="1" type="ORF">EV668_1788</name>
</gene>
<accession>A0A4R7C832</accession>
<name>A0A4R7C832_9HYPH</name>
<protein>
    <submittedName>
        <fullName evidence="1">Uncharacterized protein DUF3253</fullName>
    </submittedName>
</protein>
<reference evidence="1 2" key="1">
    <citation type="submission" date="2019-03" db="EMBL/GenBank/DDBJ databases">
        <title>Genomic Encyclopedia of Type Strains, Phase IV (KMG-IV): sequencing the most valuable type-strain genomes for metagenomic binning, comparative biology and taxonomic classification.</title>
        <authorList>
            <person name="Goeker M."/>
        </authorList>
    </citation>
    <scope>NUCLEOTIDE SEQUENCE [LARGE SCALE GENOMIC DNA]</scope>
    <source>
        <strain evidence="1 2">DSM 25903</strain>
    </source>
</reference>
<dbReference type="InterPro" id="IPR021660">
    <property type="entry name" value="DUF3253"/>
</dbReference>
<dbReference type="InterPro" id="IPR036388">
    <property type="entry name" value="WH-like_DNA-bd_sf"/>
</dbReference>
<proteinExistence type="predicted"/>
<dbReference type="RefSeq" id="WP_425359597.1">
    <property type="nucleotide sequence ID" value="NZ_SNZR01000011.1"/>
</dbReference>
<keyword evidence="2" id="KW-1185">Reference proteome</keyword>
<evidence type="ECO:0000313" key="1">
    <source>
        <dbReference type="EMBL" id="TDR94501.1"/>
    </source>
</evidence>
<evidence type="ECO:0000313" key="2">
    <source>
        <dbReference type="Proteomes" id="UP000295122"/>
    </source>
</evidence>